<feature type="transmembrane region" description="Helical" evidence="1">
    <location>
        <begin position="45"/>
        <end position="67"/>
    </location>
</feature>
<feature type="transmembrane region" description="Helical" evidence="1">
    <location>
        <begin position="87"/>
        <end position="109"/>
    </location>
</feature>
<keyword evidence="3" id="KW-1185">Reference proteome</keyword>
<keyword evidence="1" id="KW-0812">Transmembrane</keyword>
<gene>
    <name evidence="2" type="ORF">DCAF_LOCUS9376</name>
</gene>
<feature type="transmembrane region" description="Helical" evidence="1">
    <location>
        <begin position="15"/>
        <end position="33"/>
    </location>
</feature>
<dbReference type="AlphaFoldDB" id="A0AAV1RGT5"/>
<evidence type="ECO:0000313" key="2">
    <source>
        <dbReference type="EMBL" id="CAK7333219.1"/>
    </source>
</evidence>
<accession>A0AAV1RGT5</accession>
<organism evidence="2 3">
    <name type="scientific">Dovyalis caffra</name>
    <dbReference type="NCBI Taxonomy" id="77055"/>
    <lineage>
        <taxon>Eukaryota</taxon>
        <taxon>Viridiplantae</taxon>
        <taxon>Streptophyta</taxon>
        <taxon>Embryophyta</taxon>
        <taxon>Tracheophyta</taxon>
        <taxon>Spermatophyta</taxon>
        <taxon>Magnoliopsida</taxon>
        <taxon>eudicotyledons</taxon>
        <taxon>Gunneridae</taxon>
        <taxon>Pentapetalae</taxon>
        <taxon>rosids</taxon>
        <taxon>fabids</taxon>
        <taxon>Malpighiales</taxon>
        <taxon>Salicaceae</taxon>
        <taxon>Flacourtieae</taxon>
        <taxon>Dovyalis</taxon>
    </lineage>
</organism>
<dbReference type="Proteomes" id="UP001314170">
    <property type="component" value="Unassembled WGS sequence"/>
</dbReference>
<dbReference type="PANTHER" id="PTHR33306:SF1">
    <property type="entry name" value="EXPRESSED PROTEIN"/>
    <property type="match status" value="1"/>
</dbReference>
<sequence>MFEGRHHQQHRGPPHGILLAIVVSIVVLAPFIFGDQGEAMTEAFAELLSPMGLLLLPIILLLTIQFLSSGRGSFVSTVFSTGEPDSIHRVSGSPVGVALFLFLILFLLYNRMSIFGGDDDSALVDILVAKTQAWEEDYRILFAYDALVDTLVAKTRAWEEDCGILFAYDGVPLLAMLDEYAMLRQEREEEKQRMSFSFT</sequence>
<keyword evidence="1" id="KW-0472">Membrane</keyword>
<protein>
    <submittedName>
        <fullName evidence="2">Uncharacterized protein</fullName>
    </submittedName>
</protein>
<evidence type="ECO:0000256" key="1">
    <source>
        <dbReference type="SAM" id="Phobius"/>
    </source>
</evidence>
<evidence type="ECO:0000313" key="3">
    <source>
        <dbReference type="Proteomes" id="UP001314170"/>
    </source>
</evidence>
<keyword evidence="1" id="KW-1133">Transmembrane helix</keyword>
<comment type="caution">
    <text evidence="2">The sequence shown here is derived from an EMBL/GenBank/DDBJ whole genome shotgun (WGS) entry which is preliminary data.</text>
</comment>
<dbReference type="Gene3D" id="1.20.58.1520">
    <property type="match status" value="1"/>
</dbReference>
<proteinExistence type="predicted"/>
<dbReference type="EMBL" id="CAWUPB010000913">
    <property type="protein sequence ID" value="CAK7333219.1"/>
    <property type="molecule type" value="Genomic_DNA"/>
</dbReference>
<name>A0AAV1RGT5_9ROSI</name>
<dbReference type="PANTHER" id="PTHR33306">
    <property type="entry name" value="EXPRESSED PROTEIN-RELATED-RELATED"/>
    <property type="match status" value="1"/>
</dbReference>
<reference evidence="2 3" key="1">
    <citation type="submission" date="2024-01" db="EMBL/GenBank/DDBJ databases">
        <authorList>
            <person name="Waweru B."/>
        </authorList>
    </citation>
    <scope>NUCLEOTIDE SEQUENCE [LARGE SCALE GENOMIC DNA]</scope>
</reference>